<name>A0AAX3E4S3_RHOPL</name>
<dbReference type="Proteomes" id="UP001163166">
    <property type="component" value="Chromosome"/>
</dbReference>
<evidence type="ECO:0000313" key="1">
    <source>
        <dbReference type="EMBL" id="UYO41943.1"/>
    </source>
</evidence>
<accession>A0AAX3E4S3</accession>
<dbReference type="Pfam" id="PF14196">
    <property type="entry name" value="ATC_hydrolase"/>
    <property type="match status" value="1"/>
</dbReference>
<dbReference type="AlphaFoldDB" id="A0AAX3E4S3"/>
<protein>
    <submittedName>
        <fullName evidence="1">L-2-amino-thiazoline-4-carboxylic acid hydrolase</fullName>
    </submittedName>
</protein>
<dbReference type="EMBL" id="CP076676">
    <property type="protein sequence ID" value="UYO41943.1"/>
    <property type="molecule type" value="Genomic_DNA"/>
</dbReference>
<reference evidence="1" key="1">
    <citation type="journal article" date="2022" name="Biol. Control">
        <title>In silico genomic analysis of Rhodopseudomonas palustris strains revealed potential biocontrol agents and crop yield enhancers.</title>
        <authorList>
            <person name="Surachat K."/>
            <person name="Kantachote D."/>
            <person name="Deachamag P."/>
            <person name="Wonglapsuwan M."/>
        </authorList>
    </citation>
    <scope>NUCLEOTIDE SEQUENCE</scope>
    <source>
        <strain evidence="1">TLS06</strain>
    </source>
</reference>
<proteinExistence type="predicted"/>
<keyword evidence="1" id="KW-0378">Hydrolase</keyword>
<dbReference type="RefSeq" id="WP_264076569.1">
    <property type="nucleotide sequence ID" value="NZ_CP076676.1"/>
</dbReference>
<organism evidence="1 2">
    <name type="scientific">Rhodopseudomonas palustris</name>
    <dbReference type="NCBI Taxonomy" id="1076"/>
    <lineage>
        <taxon>Bacteria</taxon>
        <taxon>Pseudomonadati</taxon>
        <taxon>Pseudomonadota</taxon>
        <taxon>Alphaproteobacteria</taxon>
        <taxon>Hyphomicrobiales</taxon>
        <taxon>Nitrobacteraceae</taxon>
        <taxon>Rhodopseudomonas</taxon>
    </lineage>
</organism>
<sequence length="161" mass="17892">MSEDQELGILARRRIEAGVIKPIYETLCVHLGKERAQSLIGEAIAKTAVEAGRDFAARVPGGADIRSFVELQKLWTQDDALEVEVLRADDGGFSYDVHRCRYAEMYREMGLAEIGHLLSCNRDHGFIEGYDSRVELTRTSTLMSGGACCDFRYEVKAGAKT</sequence>
<dbReference type="InterPro" id="IPR026002">
    <property type="entry name" value="ATC_hydrolase-like"/>
</dbReference>
<dbReference type="GO" id="GO:0016787">
    <property type="term" value="F:hydrolase activity"/>
    <property type="evidence" value="ECO:0007669"/>
    <property type="project" value="UniProtKB-KW"/>
</dbReference>
<evidence type="ECO:0000313" key="2">
    <source>
        <dbReference type="Proteomes" id="UP001163166"/>
    </source>
</evidence>
<gene>
    <name evidence="1" type="ORF">KQX62_11885</name>
</gene>